<dbReference type="PATRIC" id="fig|742725.3.peg.2006"/>
<dbReference type="RefSeq" id="WP_009134715.1">
    <property type="nucleotide sequence ID" value="NZ_CP102250.1"/>
</dbReference>
<dbReference type="AlphaFoldDB" id="G5HB94"/>
<organism evidence="1 2">
    <name type="scientific">Alistipes indistinctus YIT 12060</name>
    <dbReference type="NCBI Taxonomy" id="742725"/>
    <lineage>
        <taxon>Bacteria</taxon>
        <taxon>Pseudomonadati</taxon>
        <taxon>Bacteroidota</taxon>
        <taxon>Bacteroidia</taxon>
        <taxon>Bacteroidales</taxon>
        <taxon>Rikenellaceae</taxon>
        <taxon>Alistipes</taxon>
    </lineage>
</organism>
<accession>G5HB94</accession>
<comment type="caution">
    <text evidence="1">The sequence shown here is derived from an EMBL/GenBank/DDBJ whole genome shotgun (WGS) entry which is preliminary data.</text>
</comment>
<dbReference type="HOGENOM" id="CLU_2128186_0_0_10"/>
<reference evidence="1 2" key="1">
    <citation type="submission" date="2011-08" db="EMBL/GenBank/DDBJ databases">
        <title>The Genome Sequence of Alistipes indistinctus YIT 12060.</title>
        <authorList>
            <consortium name="The Broad Institute Genome Sequencing Platform"/>
            <person name="Earl A."/>
            <person name="Ward D."/>
            <person name="Feldgarden M."/>
            <person name="Gevers D."/>
            <person name="Morotomi M."/>
            <person name="Young S.K."/>
            <person name="Zeng Q."/>
            <person name="Gargeya S."/>
            <person name="Fitzgerald M."/>
            <person name="Haas B."/>
            <person name="Abouelleil A."/>
            <person name="Alvarado L."/>
            <person name="Arachchi H.M."/>
            <person name="Berlin A."/>
            <person name="Brown A."/>
            <person name="Chapman S.B."/>
            <person name="Chen Z."/>
            <person name="Dunbar C."/>
            <person name="Freedman E."/>
            <person name="Gearin G."/>
            <person name="Gellesch M."/>
            <person name="Goldberg J."/>
            <person name="Griggs A."/>
            <person name="Gujja S."/>
            <person name="Heiman D."/>
            <person name="Howarth C."/>
            <person name="Larson L."/>
            <person name="Lui A."/>
            <person name="MacDonald P.J.P."/>
            <person name="Montmayeur A."/>
            <person name="Murphy C."/>
            <person name="Neiman D."/>
            <person name="Pearson M."/>
            <person name="Priest M."/>
            <person name="Roberts A."/>
            <person name="Saif S."/>
            <person name="Shea T."/>
            <person name="Shenoy N."/>
            <person name="Sisk P."/>
            <person name="Stolte C."/>
            <person name="Sykes S."/>
            <person name="Wortman J."/>
            <person name="Nusbaum C."/>
            <person name="Birren B."/>
        </authorList>
    </citation>
    <scope>NUCLEOTIDE SEQUENCE [LARGE SCALE GENOMIC DNA]</scope>
    <source>
        <strain evidence="1 2">YIT 12060</strain>
    </source>
</reference>
<dbReference type="OrthoDB" id="9959131at2"/>
<gene>
    <name evidence="1" type="ORF">HMPREF9450_01909</name>
</gene>
<dbReference type="EMBL" id="ADLD01000013">
    <property type="protein sequence ID" value="EHB91860.1"/>
    <property type="molecule type" value="Genomic_DNA"/>
</dbReference>
<proteinExistence type="predicted"/>
<sequence length="117" mass="13735">MEQEQDNNEYVLMKRESVTQLLKKCYRANYMILVLEYVCTLKQVYLMLSAGEVCELLGMKPEQLTDCRKRKWVKATAQVNGHYLYKAYDVAVLAERLKRRKLLRTLSKIPNMPLSGE</sequence>
<protein>
    <submittedName>
        <fullName evidence="1">Uncharacterized protein</fullName>
    </submittedName>
</protein>
<dbReference type="GeneID" id="92815063"/>
<evidence type="ECO:0000313" key="2">
    <source>
        <dbReference type="Proteomes" id="UP000006008"/>
    </source>
</evidence>
<name>G5HB94_9BACT</name>
<dbReference type="Proteomes" id="UP000006008">
    <property type="component" value="Unassembled WGS sequence"/>
</dbReference>
<evidence type="ECO:0000313" key="1">
    <source>
        <dbReference type="EMBL" id="EHB91860.1"/>
    </source>
</evidence>
<keyword evidence="2" id="KW-1185">Reference proteome</keyword>